<dbReference type="InterPro" id="IPR011710">
    <property type="entry name" value="Coatomer_bsu_C"/>
</dbReference>
<dbReference type="InterPro" id="IPR006671">
    <property type="entry name" value="Cyclin_N"/>
</dbReference>
<dbReference type="Pfam" id="PF00134">
    <property type="entry name" value="Cyclin_N"/>
    <property type="match status" value="1"/>
</dbReference>
<keyword evidence="10" id="KW-1185">Reference proteome</keyword>
<keyword evidence="7" id="KW-1133">Transmembrane helix</keyword>
<evidence type="ECO:0000256" key="6">
    <source>
        <dbReference type="RuleBase" id="RU000383"/>
    </source>
</evidence>
<dbReference type="GO" id="GO:0005198">
    <property type="term" value="F:structural molecule activity"/>
    <property type="evidence" value="ECO:0007669"/>
    <property type="project" value="InterPro"/>
</dbReference>
<dbReference type="STRING" id="106549.A0A540LY24"/>
<gene>
    <name evidence="9" type="ORF">C1H46_023014</name>
</gene>
<dbReference type="Proteomes" id="UP000315295">
    <property type="component" value="Unassembled WGS sequence"/>
</dbReference>
<name>A0A540LY24_MALBA</name>
<dbReference type="Pfam" id="PF05631">
    <property type="entry name" value="MFS_5"/>
    <property type="match status" value="1"/>
</dbReference>
<evidence type="ECO:0000256" key="1">
    <source>
        <dbReference type="ARBA" id="ARBA00011177"/>
    </source>
</evidence>
<dbReference type="PANTHER" id="PTHR10635">
    <property type="entry name" value="COATOMER SUBUNIT BETA"/>
    <property type="match status" value="1"/>
</dbReference>
<comment type="similarity">
    <text evidence="6">Belongs to the cyclin family.</text>
</comment>
<sequence length="767" mass="88688">MCYCKGIQDKGGGSKFRSPDECRRKLEEKIAKSDYDVSIGCFITKKLHVWCQLPRVLWIRRHEVLQSLIYNLSHGEAKWYWILLFILAYYTGVIVILYEDSLTEKCGWVNWYLVGKFVKKDFYALKLFEEMSKKPLCEKHPMAKFVWSVTNNTATAEWYNACQEALNNKGTLFHFMLLKTFHLTIHGNSELHIATSWQMLKSFWNASTITDYILEIEFFWEKDIKVVLWVGNATLIFSALESWLVVEHNKRGFAQQWLSLTFSWVTSEAVMAKAWSQWYFPYQKTQVPILKAQVKSSSVFPSYMAYQPDINKKMRAILIDWLIKVHYKFQLTNETQFIAVNDINMFLELRMVIRKKLQLVGVTSMLLARKYEELPVPIVKDYVMKEFDSIFELLKNCMVNLCSHLPTSYNSRNEVKDMVETLGLLNSFKSLRWMRQLQTTEFKLIDQESETHNRPPSSVNLFVGGWGEVDCIEVCDIRKWPPTSPLDHKSWRVVPLLEESYLALGQAYKEDGQLHQALQVVEFACSVYGSMSQHLEDTKFISSMSSCFSSPTKFSCTIKKTTSSNSNFSLETIAVCTLTKLVLNLEKIQPSKVVANKATTHASLIMVSMLQLSQSLVLPHLIDNDSQDRNVLCIQLLCHKGEVRKILLESFRQSIVKMLAYEQLWETKESKAKAHILIAPPHDLIDFYHLKGRKGMSQFELEDEVQDDLKCATREFTKVNNTQHKLSRILQLTGFSDMLNILELTVGTIRTVAPISKQLRSTTSSSI</sequence>
<dbReference type="GO" id="GO:0015098">
    <property type="term" value="F:molybdate ion transmembrane transporter activity"/>
    <property type="evidence" value="ECO:0007669"/>
    <property type="project" value="InterPro"/>
</dbReference>
<evidence type="ECO:0000256" key="2">
    <source>
        <dbReference type="ARBA" id="ARBA00022618"/>
    </source>
</evidence>
<feature type="transmembrane region" description="Helical" evidence="7">
    <location>
        <begin position="79"/>
        <end position="98"/>
    </location>
</feature>
<reference evidence="9 10" key="1">
    <citation type="journal article" date="2019" name="G3 (Bethesda)">
        <title>Sequencing of a Wild Apple (Malus baccata) Genome Unravels the Differences Between Cultivated and Wild Apple Species Regarding Disease Resistance and Cold Tolerance.</title>
        <authorList>
            <person name="Chen X."/>
        </authorList>
    </citation>
    <scope>NUCLEOTIDE SEQUENCE [LARGE SCALE GENOMIC DNA]</scope>
    <source>
        <strain evidence="10">cv. Shandingzi</strain>
        <tissue evidence="9">Leaves</tissue>
    </source>
</reference>
<evidence type="ECO:0000256" key="5">
    <source>
        <dbReference type="ARBA" id="ARBA00032263"/>
    </source>
</evidence>
<keyword evidence="7" id="KW-0812">Transmembrane</keyword>
<dbReference type="GO" id="GO:0030126">
    <property type="term" value="C:COPI vesicle coat"/>
    <property type="evidence" value="ECO:0007669"/>
    <property type="project" value="InterPro"/>
</dbReference>
<organism evidence="9 10">
    <name type="scientific">Malus baccata</name>
    <name type="common">Siberian crab apple</name>
    <name type="synonym">Pyrus baccata</name>
    <dbReference type="NCBI Taxonomy" id="106549"/>
    <lineage>
        <taxon>Eukaryota</taxon>
        <taxon>Viridiplantae</taxon>
        <taxon>Streptophyta</taxon>
        <taxon>Embryophyta</taxon>
        <taxon>Tracheophyta</taxon>
        <taxon>Spermatophyta</taxon>
        <taxon>Magnoliopsida</taxon>
        <taxon>eudicotyledons</taxon>
        <taxon>Gunneridae</taxon>
        <taxon>Pentapetalae</taxon>
        <taxon>rosids</taxon>
        <taxon>fabids</taxon>
        <taxon>Rosales</taxon>
        <taxon>Rosaceae</taxon>
        <taxon>Amygdaloideae</taxon>
        <taxon>Maleae</taxon>
        <taxon>Malus</taxon>
    </lineage>
</organism>
<dbReference type="InterPro" id="IPR008509">
    <property type="entry name" value="MOT2/MFSD5"/>
</dbReference>
<dbReference type="EMBL" id="VIEB01000421">
    <property type="protein sequence ID" value="TQD91394.1"/>
    <property type="molecule type" value="Genomic_DNA"/>
</dbReference>
<dbReference type="SUPFAM" id="SSF47954">
    <property type="entry name" value="Cyclin-like"/>
    <property type="match status" value="1"/>
</dbReference>
<dbReference type="GO" id="GO:0006891">
    <property type="term" value="P:intra-Golgi vesicle-mediated transport"/>
    <property type="evidence" value="ECO:0007669"/>
    <property type="project" value="TreeGrafter"/>
</dbReference>
<proteinExistence type="inferred from homology"/>
<feature type="domain" description="Cyclin-like" evidence="8">
    <location>
        <begin position="320"/>
        <end position="402"/>
    </location>
</feature>
<comment type="caution">
    <text evidence="9">The sequence shown here is derived from an EMBL/GenBank/DDBJ whole genome shotgun (WGS) entry which is preliminary data.</text>
</comment>
<dbReference type="GO" id="GO:0006888">
    <property type="term" value="P:endoplasmic reticulum to Golgi vesicle-mediated transport"/>
    <property type="evidence" value="ECO:0007669"/>
    <property type="project" value="TreeGrafter"/>
</dbReference>
<dbReference type="FunFam" id="1.10.472.10:FF:000001">
    <property type="entry name" value="G2/mitotic-specific cyclin"/>
    <property type="match status" value="1"/>
</dbReference>
<keyword evidence="7" id="KW-0472">Membrane</keyword>
<evidence type="ECO:0000256" key="7">
    <source>
        <dbReference type="SAM" id="Phobius"/>
    </source>
</evidence>
<dbReference type="Gene3D" id="1.10.472.10">
    <property type="entry name" value="Cyclin-like"/>
    <property type="match status" value="1"/>
</dbReference>
<keyword evidence="2" id="KW-0132">Cell division</keyword>
<dbReference type="Pfam" id="PF07718">
    <property type="entry name" value="Coatamer_beta_C"/>
    <property type="match status" value="1"/>
</dbReference>
<evidence type="ECO:0000256" key="3">
    <source>
        <dbReference type="ARBA" id="ARBA00023127"/>
    </source>
</evidence>
<keyword evidence="4" id="KW-0131">Cell cycle</keyword>
<dbReference type="InterPro" id="IPR036915">
    <property type="entry name" value="Cyclin-like_sf"/>
</dbReference>
<comment type="subunit">
    <text evidence="1">Interacts with the CDC2 protein kinase to form a serine/threonine kinase holoenzyme complex also known as maturation promoting factor (MPF). The cyclin subunit imparts substrate specificity to the complex.</text>
</comment>
<evidence type="ECO:0000313" key="10">
    <source>
        <dbReference type="Proteomes" id="UP000315295"/>
    </source>
</evidence>
<dbReference type="AlphaFoldDB" id="A0A540LY24"/>
<evidence type="ECO:0000256" key="4">
    <source>
        <dbReference type="ARBA" id="ARBA00023306"/>
    </source>
</evidence>
<evidence type="ECO:0000259" key="8">
    <source>
        <dbReference type="SMART" id="SM00385"/>
    </source>
</evidence>
<dbReference type="SMART" id="SM00385">
    <property type="entry name" value="CYCLIN"/>
    <property type="match status" value="1"/>
</dbReference>
<dbReference type="InterPro" id="IPR016460">
    <property type="entry name" value="COPB1"/>
</dbReference>
<keyword evidence="3 6" id="KW-0195">Cyclin</keyword>
<dbReference type="GO" id="GO:0051301">
    <property type="term" value="P:cell division"/>
    <property type="evidence" value="ECO:0007669"/>
    <property type="project" value="UniProtKB-KW"/>
</dbReference>
<dbReference type="GO" id="GO:0006886">
    <property type="term" value="P:intracellular protein transport"/>
    <property type="evidence" value="ECO:0007669"/>
    <property type="project" value="InterPro"/>
</dbReference>
<dbReference type="PANTHER" id="PTHR10635:SF0">
    <property type="entry name" value="COATOMER SUBUNIT BETA"/>
    <property type="match status" value="1"/>
</dbReference>
<accession>A0A540LY24</accession>
<dbReference type="InterPro" id="IPR013763">
    <property type="entry name" value="Cyclin-like_dom"/>
</dbReference>
<protein>
    <recommendedName>
        <fullName evidence="5">B-like cyclin</fullName>
    </recommendedName>
</protein>
<evidence type="ECO:0000313" key="9">
    <source>
        <dbReference type="EMBL" id="TQD91394.1"/>
    </source>
</evidence>